<protein>
    <recommendedName>
        <fullName evidence="4">Ig-like domain-containing protein</fullName>
    </recommendedName>
</protein>
<accession>B7P4D7</accession>
<dbReference type="PANTHER" id="PTHR12231">
    <property type="entry name" value="CTX-RELATED TYPE I TRANSMEMBRANE PROTEIN"/>
    <property type="match status" value="1"/>
</dbReference>
<sequence>MKSVPPDIVVEESSSDVVVREGSNVTLICKAKGYPRPTISWRREDNEPIPLGSWKNGKKTQTLGKVIFEN</sequence>
<keyword evidence="1" id="KW-0677">Repeat</keyword>
<dbReference type="VEuPathDB" id="VectorBase:ISCI016571"/>
<reference evidence="6" key="2">
    <citation type="submission" date="2020-05" db="UniProtKB">
        <authorList>
            <consortium name="EnsemblMetazoa"/>
        </authorList>
    </citation>
    <scope>IDENTIFICATION</scope>
    <source>
        <strain evidence="6">wikel</strain>
    </source>
</reference>
<dbReference type="Proteomes" id="UP000001555">
    <property type="component" value="Unassembled WGS sequence"/>
</dbReference>
<dbReference type="EMBL" id="ABJB010403359">
    <property type="status" value="NOT_ANNOTATED_CDS"/>
    <property type="molecule type" value="Genomic_DNA"/>
</dbReference>
<evidence type="ECO:0000313" key="6">
    <source>
        <dbReference type="EnsemblMetazoa" id="ISCW016571-PA"/>
    </source>
</evidence>
<dbReference type="EMBL" id="ABJB010580978">
    <property type="status" value="NOT_ANNOTATED_CDS"/>
    <property type="molecule type" value="Genomic_DNA"/>
</dbReference>
<dbReference type="PaxDb" id="6945-B7P4D7"/>
<dbReference type="InterPro" id="IPR051170">
    <property type="entry name" value="Neural/epithelial_adhesion"/>
</dbReference>
<dbReference type="VEuPathDB" id="VectorBase:ISCW016571"/>
<organism>
    <name type="scientific">Ixodes scapularis</name>
    <name type="common">Black-legged tick</name>
    <name type="synonym">Deer tick</name>
    <dbReference type="NCBI Taxonomy" id="6945"/>
    <lineage>
        <taxon>Eukaryota</taxon>
        <taxon>Metazoa</taxon>
        <taxon>Ecdysozoa</taxon>
        <taxon>Arthropoda</taxon>
        <taxon>Chelicerata</taxon>
        <taxon>Arachnida</taxon>
        <taxon>Acari</taxon>
        <taxon>Parasitiformes</taxon>
        <taxon>Ixodida</taxon>
        <taxon>Ixodoidea</taxon>
        <taxon>Ixodidae</taxon>
        <taxon>Ixodinae</taxon>
        <taxon>Ixodes</taxon>
    </lineage>
</organism>
<evidence type="ECO:0000259" key="4">
    <source>
        <dbReference type="PROSITE" id="PS50835"/>
    </source>
</evidence>
<keyword evidence="3" id="KW-0393">Immunoglobulin domain</keyword>
<reference evidence="5 7" key="1">
    <citation type="submission" date="2008-03" db="EMBL/GenBank/DDBJ databases">
        <title>Annotation of Ixodes scapularis.</title>
        <authorList>
            <consortium name="Ixodes scapularis Genome Project Consortium"/>
            <person name="Caler E."/>
            <person name="Hannick L.I."/>
            <person name="Bidwell S."/>
            <person name="Joardar V."/>
            <person name="Thiagarajan M."/>
            <person name="Amedeo P."/>
            <person name="Galinsky K.J."/>
            <person name="Schobel S."/>
            <person name="Inman J."/>
            <person name="Hostetler J."/>
            <person name="Miller J."/>
            <person name="Hammond M."/>
            <person name="Megy K."/>
            <person name="Lawson D."/>
            <person name="Kodira C."/>
            <person name="Sutton G."/>
            <person name="Meyer J."/>
            <person name="Hill C.A."/>
            <person name="Birren B."/>
            <person name="Nene V."/>
            <person name="Collins F."/>
            <person name="Alarcon-Chaidez F."/>
            <person name="Wikel S."/>
            <person name="Strausberg R."/>
        </authorList>
    </citation>
    <scope>NUCLEOTIDE SEQUENCE [LARGE SCALE GENOMIC DNA]</scope>
    <source>
        <strain evidence="7">Wikel</strain>
        <strain evidence="5">Wikel colony</strain>
    </source>
</reference>
<dbReference type="Gene3D" id="2.60.40.10">
    <property type="entry name" value="Immunoglobulins"/>
    <property type="match status" value="1"/>
</dbReference>
<dbReference type="InterPro" id="IPR036179">
    <property type="entry name" value="Ig-like_dom_sf"/>
</dbReference>
<evidence type="ECO:0000313" key="7">
    <source>
        <dbReference type="Proteomes" id="UP000001555"/>
    </source>
</evidence>
<name>B7P4D7_IXOSC</name>
<evidence type="ECO:0000313" key="5">
    <source>
        <dbReference type="EMBL" id="EEC01459.1"/>
    </source>
</evidence>
<feature type="domain" description="Ig-like" evidence="4">
    <location>
        <begin position="6"/>
        <end position="70"/>
    </location>
</feature>
<dbReference type="EMBL" id="ABJB011032834">
    <property type="status" value="NOT_ANNOTATED_CDS"/>
    <property type="molecule type" value="Genomic_DNA"/>
</dbReference>
<dbReference type="PANTHER" id="PTHR12231:SF253">
    <property type="entry name" value="DPR-INTERACTING PROTEIN ETA, ISOFORM B-RELATED"/>
    <property type="match status" value="1"/>
</dbReference>
<evidence type="ECO:0000256" key="3">
    <source>
        <dbReference type="ARBA" id="ARBA00023319"/>
    </source>
</evidence>
<evidence type="ECO:0000256" key="2">
    <source>
        <dbReference type="ARBA" id="ARBA00023157"/>
    </source>
</evidence>
<dbReference type="InParanoid" id="B7P4D7"/>
<dbReference type="InterPro" id="IPR007110">
    <property type="entry name" value="Ig-like_dom"/>
</dbReference>
<evidence type="ECO:0000256" key="1">
    <source>
        <dbReference type="ARBA" id="ARBA00022737"/>
    </source>
</evidence>
<dbReference type="HOGENOM" id="CLU_2760610_0_0_1"/>
<dbReference type="SUPFAM" id="SSF48726">
    <property type="entry name" value="Immunoglobulin"/>
    <property type="match status" value="1"/>
</dbReference>
<dbReference type="EnsemblMetazoa" id="ISCW016571-RA">
    <property type="protein sequence ID" value="ISCW016571-PA"/>
    <property type="gene ID" value="ISCW016571"/>
</dbReference>
<dbReference type="PROSITE" id="PS50835">
    <property type="entry name" value="IG_LIKE"/>
    <property type="match status" value="1"/>
</dbReference>
<keyword evidence="2" id="KW-1015">Disulfide bond</keyword>
<dbReference type="InterPro" id="IPR013783">
    <property type="entry name" value="Ig-like_fold"/>
</dbReference>
<proteinExistence type="predicted"/>
<dbReference type="AlphaFoldDB" id="B7P4D7"/>
<keyword evidence="7" id="KW-1185">Reference proteome</keyword>
<dbReference type="EMBL" id="ABJB010864444">
    <property type="status" value="NOT_ANNOTATED_CDS"/>
    <property type="molecule type" value="Genomic_DNA"/>
</dbReference>
<gene>
    <name evidence="5" type="ORF">IscW_ISCW016571</name>
</gene>
<dbReference type="EMBL" id="DS635218">
    <property type="protein sequence ID" value="EEC01459.1"/>
    <property type="molecule type" value="Genomic_DNA"/>
</dbReference>
<dbReference type="Pfam" id="PF13927">
    <property type="entry name" value="Ig_3"/>
    <property type="match status" value="1"/>
</dbReference>